<dbReference type="AlphaFoldDB" id="A0A397TRD3"/>
<dbReference type="Proteomes" id="UP000266673">
    <property type="component" value="Unassembled WGS sequence"/>
</dbReference>
<name>A0A397TRD3_9GLOM</name>
<keyword evidence="3" id="KW-0503">Monooxygenase</keyword>
<gene>
    <name evidence="5" type="ORF">C2G38_2301251</name>
</gene>
<evidence type="ECO:0000313" key="6">
    <source>
        <dbReference type="Proteomes" id="UP000266673"/>
    </source>
</evidence>
<keyword evidence="6" id="KW-1185">Reference proteome</keyword>
<comment type="cofactor">
    <cofactor evidence="1">
        <name>Cu(2+)</name>
        <dbReference type="ChEBI" id="CHEBI:29036"/>
    </cofactor>
</comment>
<evidence type="ECO:0000256" key="2">
    <source>
        <dbReference type="ARBA" id="ARBA00023002"/>
    </source>
</evidence>
<evidence type="ECO:0000256" key="1">
    <source>
        <dbReference type="ARBA" id="ARBA00001973"/>
    </source>
</evidence>
<feature type="domain" description="Tyrosinase C-terminal" evidence="4">
    <location>
        <begin position="118"/>
        <end position="232"/>
    </location>
</feature>
<proteinExistence type="predicted"/>
<dbReference type="SUPFAM" id="SSF48056">
    <property type="entry name" value="Di-copper centre-containing domain"/>
    <property type="match status" value="1"/>
</dbReference>
<accession>A0A397TRD3</accession>
<dbReference type="STRING" id="44941.A0A397TRD3"/>
<dbReference type="EMBL" id="QKWP01003765">
    <property type="protein sequence ID" value="RIB00695.1"/>
    <property type="molecule type" value="Genomic_DNA"/>
</dbReference>
<sequence length="277" mass="31388">MRCFQPTSFYAQKRDASDPSFFEINPTSYYAIASIHGLPYEPYDLLPEEDIKPTDWHPGESRRPGGYCHHDDILFPTRHSPYVMFIEMLIYEAAKKNIVNGKTEIDYWNSDDIRQYYWKLTLTVKKSKVGSPFELCVFIDLPNANSSTPKSSPNFAGLVSIFARGNETLCAECLSQLDAVVNGSVDLTTCMQRLDVNLNLNDLNNPNNSELKPEQITIVAALSDGTVIDLEDAALVNADYWVFNEGPGHNHDYINWTQKYIRNIYKALTKSVLGVNQ</sequence>
<dbReference type="Gene3D" id="1.10.1280.10">
    <property type="entry name" value="Di-copper center containing domain from catechol oxidase"/>
    <property type="match status" value="1"/>
</dbReference>
<keyword evidence="2" id="KW-0560">Oxidoreductase</keyword>
<dbReference type="InterPro" id="IPR008922">
    <property type="entry name" value="Di-copper_centre_dom_sf"/>
</dbReference>
<dbReference type="OrthoDB" id="2329482at2759"/>
<protein>
    <recommendedName>
        <fullName evidence="4">Tyrosinase C-terminal domain-containing protein</fullName>
    </recommendedName>
</protein>
<comment type="caution">
    <text evidence="5">The sequence shown here is derived from an EMBL/GenBank/DDBJ whole genome shotgun (WGS) entry which is preliminary data.</text>
</comment>
<evidence type="ECO:0000313" key="5">
    <source>
        <dbReference type="EMBL" id="RIB00695.1"/>
    </source>
</evidence>
<organism evidence="5 6">
    <name type="scientific">Gigaspora rosea</name>
    <dbReference type="NCBI Taxonomy" id="44941"/>
    <lineage>
        <taxon>Eukaryota</taxon>
        <taxon>Fungi</taxon>
        <taxon>Fungi incertae sedis</taxon>
        <taxon>Mucoromycota</taxon>
        <taxon>Glomeromycotina</taxon>
        <taxon>Glomeromycetes</taxon>
        <taxon>Diversisporales</taxon>
        <taxon>Gigasporaceae</taxon>
        <taxon>Gigaspora</taxon>
    </lineage>
</organism>
<evidence type="ECO:0000256" key="3">
    <source>
        <dbReference type="ARBA" id="ARBA00023033"/>
    </source>
</evidence>
<dbReference type="Pfam" id="PF18132">
    <property type="entry name" value="Tyrosinase_C"/>
    <property type="match status" value="1"/>
</dbReference>
<dbReference type="GO" id="GO:0004497">
    <property type="term" value="F:monooxygenase activity"/>
    <property type="evidence" value="ECO:0007669"/>
    <property type="project" value="UniProtKB-KW"/>
</dbReference>
<evidence type="ECO:0000259" key="4">
    <source>
        <dbReference type="Pfam" id="PF18132"/>
    </source>
</evidence>
<reference evidence="5 6" key="1">
    <citation type="submission" date="2018-06" db="EMBL/GenBank/DDBJ databases">
        <title>Comparative genomics reveals the genomic features of Rhizophagus irregularis, R. cerebriforme, R. diaphanum and Gigaspora rosea, and their symbiotic lifestyle signature.</title>
        <authorList>
            <person name="Morin E."/>
            <person name="San Clemente H."/>
            <person name="Chen E.C.H."/>
            <person name="De La Providencia I."/>
            <person name="Hainaut M."/>
            <person name="Kuo A."/>
            <person name="Kohler A."/>
            <person name="Murat C."/>
            <person name="Tang N."/>
            <person name="Roy S."/>
            <person name="Loubradou J."/>
            <person name="Henrissat B."/>
            <person name="Grigoriev I.V."/>
            <person name="Corradi N."/>
            <person name="Roux C."/>
            <person name="Martin F.M."/>
        </authorList>
    </citation>
    <scope>NUCLEOTIDE SEQUENCE [LARGE SCALE GENOMIC DNA]</scope>
    <source>
        <strain evidence="5 6">DAOM 194757</strain>
    </source>
</reference>
<dbReference type="InterPro" id="IPR041640">
    <property type="entry name" value="Tyrosinase_C"/>
</dbReference>